<dbReference type="SMART" id="SM00248">
    <property type="entry name" value="ANK"/>
    <property type="match status" value="2"/>
</dbReference>
<name>A0A8S9ZAH2_9TREM</name>
<dbReference type="EMBL" id="JTDE01000787">
    <property type="protein sequence ID" value="KAF7260347.1"/>
    <property type="molecule type" value="Genomic_DNA"/>
</dbReference>
<sequence>MCIDKRDIDARDQRGLVPAMWACYGDRLENLLLLEKISRKHRYSSVKMTQDYNGLRCSYYALRSKHGFRCLEHLLTRHRAHTLDPNGQTILHHAAVLGLLNACRIILKHTGHTLIDMVDRYNRTALHLATITGNGNIVKLLLEYQAKPDICDVQGFSPVHHARTRELHYCVYLFAKYKRLRMRQEHSKIKRLHSPSMQMIYGCNGENNVQVTNFDELLSSSSSEIIFESQEQAMREFEPSIVPEGSLNSNALSSQPRLVLRTPHVGEIYLQKRHTLDLSTGATSVTFNSKASIDNSAQCARQVSPRVNPNSRNPVNMGAPQAQTSSMNFLSTNVNLRPKSFKSERPTCRKTVSPLVQSVGAGLRSSLFQADGFKRLSTVSFPEAPVTQSVPQATTVVKNGATPDVSDIDLLDENHNSQRVVDLKTAVHSVPFHQRRELLRMRLPLGENFQTERTVNGHNISTQANRGSSCSSISEMEQEELCVIQNQRASGRSKPVSCSTQLSRWKHPQSACVKITDNSNEKSTLLKRTQVNRTLQSVKQFFKKTEKRLAGSPSAATFIKTSNNEEFVKMQQKRTNSSQNIRSCNIARLEHNQNSTVTTIPVSPFQMVRKSFLSPTLGQAASRHSLSHSIKVSLRKCARNYVNVDDSKNLG</sequence>
<dbReference type="PROSITE" id="PS50297">
    <property type="entry name" value="ANK_REP_REGION"/>
    <property type="match status" value="1"/>
</dbReference>
<dbReference type="PANTHER" id="PTHR24198:SF165">
    <property type="entry name" value="ANKYRIN REPEAT-CONTAINING PROTEIN-RELATED"/>
    <property type="match status" value="1"/>
</dbReference>
<evidence type="ECO:0000256" key="3">
    <source>
        <dbReference type="PROSITE-ProRule" id="PRU00023"/>
    </source>
</evidence>
<reference evidence="4" key="1">
    <citation type="submission" date="2019-07" db="EMBL/GenBank/DDBJ databases">
        <title>Annotation for the trematode Paragonimus miyazaki's.</title>
        <authorList>
            <person name="Choi Y.-J."/>
        </authorList>
    </citation>
    <scope>NUCLEOTIDE SEQUENCE</scope>
    <source>
        <strain evidence="4">Japan</strain>
    </source>
</reference>
<comment type="caution">
    <text evidence="4">The sequence shown here is derived from an EMBL/GenBank/DDBJ whole genome shotgun (WGS) entry which is preliminary data.</text>
</comment>
<accession>A0A8S9ZAH2</accession>
<keyword evidence="2 3" id="KW-0040">ANK repeat</keyword>
<dbReference type="AlphaFoldDB" id="A0A8S9ZAH2"/>
<keyword evidence="1" id="KW-0677">Repeat</keyword>
<evidence type="ECO:0000313" key="4">
    <source>
        <dbReference type="EMBL" id="KAF7260347.1"/>
    </source>
</evidence>
<dbReference type="OrthoDB" id="539213at2759"/>
<keyword evidence="5" id="KW-1185">Reference proteome</keyword>
<dbReference type="InterPro" id="IPR036770">
    <property type="entry name" value="Ankyrin_rpt-contain_sf"/>
</dbReference>
<dbReference type="PROSITE" id="PS50088">
    <property type="entry name" value="ANK_REPEAT"/>
    <property type="match status" value="1"/>
</dbReference>
<organism evidence="4 5">
    <name type="scientific">Paragonimus skrjabini miyazakii</name>
    <dbReference type="NCBI Taxonomy" id="59628"/>
    <lineage>
        <taxon>Eukaryota</taxon>
        <taxon>Metazoa</taxon>
        <taxon>Spiralia</taxon>
        <taxon>Lophotrochozoa</taxon>
        <taxon>Platyhelminthes</taxon>
        <taxon>Trematoda</taxon>
        <taxon>Digenea</taxon>
        <taxon>Plagiorchiida</taxon>
        <taxon>Troglotremata</taxon>
        <taxon>Troglotrematidae</taxon>
        <taxon>Paragonimus</taxon>
    </lineage>
</organism>
<gene>
    <name evidence="4" type="ORF">EG68_02231</name>
</gene>
<dbReference type="Proteomes" id="UP000822476">
    <property type="component" value="Unassembled WGS sequence"/>
</dbReference>
<feature type="repeat" description="ANK" evidence="3">
    <location>
        <begin position="121"/>
        <end position="153"/>
    </location>
</feature>
<dbReference type="Pfam" id="PF12796">
    <property type="entry name" value="Ank_2"/>
    <property type="match status" value="1"/>
</dbReference>
<evidence type="ECO:0000256" key="2">
    <source>
        <dbReference type="ARBA" id="ARBA00023043"/>
    </source>
</evidence>
<evidence type="ECO:0000256" key="1">
    <source>
        <dbReference type="ARBA" id="ARBA00022737"/>
    </source>
</evidence>
<protein>
    <submittedName>
        <fullName evidence="4">Uncharacterized protein</fullName>
    </submittedName>
</protein>
<dbReference type="Gene3D" id="1.25.40.20">
    <property type="entry name" value="Ankyrin repeat-containing domain"/>
    <property type="match status" value="1"/>
</dbReference>
<dbReference type="InterPro" id="IPR002110">
    <property type="entry name" value="Ankyrin_rpt"/>
</dbReference>
<dbReference type="SUPFAM" id="SSF48403">
    <property type="entry name" value="Ankyrin repeat"/>
    <property type="match status" value="1"/>
</dbReference>
<dbReference type="PANTHER" id="PTHR24198">
    <property type="entry name" value="ANKYRIN REPEAT AND PROTEIN KINASE DOMAIN-CONTAINING PROTEIN"/>
    <property type="match status" value="1"/>
</dbReference>
<evidence type="ECO:0000313" key="5">
    <source>
        <dbReference type="Proteomes" id="UP000822476"/>
    </source>
</evidence>
<proteinExistence type="predicted"/>